<keyword evidence="1" id="KW-0812">Transmembrane</keyword>
<protein>
    <recommendedName>
        <fullName evidence="4">Dolichyl-phosphate-mannose-protein mannosyltransferase</fullName>
    </recommendedName>
</protein>
<sequence length="486" mass="51834">MRPALVPAPYLPVAAGGFLFACLVAYRAPWAGDFGLHAAVVDELRQHLWRPADPMVRAHTGNPYNTPYTVLLGLVGLLTGLSGVDTLRLAAPVCFALLLFGLHRFVRVFSASPWAPAVALPMVLLLWGEAAPTWSGFVNLAGLPLIVAYPSTVALALTLCWWAYLWHTFDRPTPGRWAAAGGFLGVVAIVHPFTAVAAVLGAVALALSRLRSLRPVPVLAAVAVAAAVVLAWPYSNVIEVALAAGDLDGVHRPLYSGVLRTYGPPLLLGLPALVLRLRRDPLDPLAAMVALALAVVGAGWVSGHWALGRMWPVVLIAVQVAVAVELVAALRGRFRVLAGAWTVLVVAACCWSVHLQHANALAVARVDKPVTAFADRHSWITGRVGAGEVLLLDLDAEDTLWTARDLLGSGVRFVAPPWPDPTLPDAARRRADNRELLAAGTAEDRRHELLTRYDVRWVLDSAGTLSWPVALETVAGPGPARLIRLG</sequence>
<evidence type="ECO:0008006" key="4">
    <source>
        <dbReference type="Google" id="ProtNLM"/>
    </source>
</evidence>
<dbReference type="Proteomes" id="UP000612585">
    <property type="component" value="Unassembled WGS sequence"/>
</dbReference>
<keyword evidence="3" id="KW-1185">Reference proteome</keyword>
<feature type="transmembrane region" description="Helical" evidence="1">
    <location>
        <begin position="177"/>
        <end position="204"/>
    </location>
</feature>
<dbReference type="RefSeq" id="WP_204004486.1">
    <property type="nucleotide sequence ID" value="NZ_BOPG01000052.1"/>
</dbReference>
<keyword evidence="1" id="KW-0472">Membrane</keyword>
<feature type="transmembrane region" description="Helical" evidence="1">
    <location>
        <begin position="285"/>
        <end position="303"/>
    </location>
</feature>
<evidence type="ECO:0000256" key="1">
    <source>
        <dbReference type="SAM" id="Phobius"/>
    </source>
</evidence>
<feature type="transmembrane region" description="Helical" evidence="1">
    <location>
        <begin position="89"/>
        <end position="106"/>
    </location>
</feature>
<dbReference type="EMBL" id="BOPG01000052">
    <property type="protein sequence ID" value="GIJ60335.1"/>
    <property type="molecule type" value="Genomic_DNA"/>
</dbReference>
<evidence type="ECO:0000313" key="2">
    <source>
        <dbReference type="EMBL" id="GIJ60335.1"/>
    </source>
</evidence>
<organism evidence="2 3">
    <name type="scientific">Virgisporangium aurantiacum</name>
    <dbReference type="NCBI Taxonomy" id="175570"/>
    <lineage>
        <taxon>Bacteria</taxon>
        <taxon>Bacillati</taxon>
        <taxon>Actinomycetota</taxon>
        <taxon>Actinomycetes</taxon>
        <taxon>Micromonosporales</taxon>
        <taxon>Micromonosporaceae</taxon>
        <taxon>Virgisporangium</taxon>
    </lineage>
</organism>
<feature type="transmembrane region" description="Helical" evidence="1">
    <location>
        <begin position="254"/>
        <end position="273"/>
    </location>
</feature>
<name>A0A8J3ZEU2_9ACTN</name>
<feature type="transmembrane region" description="Helical" evidence="1">
    <location>
        <begin position="140"/>
        <end position="165"/>
    </location>
</feature>
<feature type="transmembrane region" description="Helical" evidence="1">
    <location>
        <begin position="7"/>
        <end position="26"/>
    </location>
</feature>
<feature type="transmembrane region" description="Helical" evidence="1">
    <location>
        <begin position="64"/>
        <end position="82"/>
    </location>
</feature>
<proteinExistence type="predicted"/>
<feature type="transmembrane region" description="Helical" evidence="1">
    <location>
        <begin position="216"/>
        <end position="234"/>
    </location>
</feature>
<dbReference type="AlphaFoldDB" id="A0A8J3ZEU2"/>
<feature type="transmembrane region" description="Helical" evidence="1">
    <location>
        <begin position="309"/>
        <end position="329"/>
    </location>
</feature>
<feature type="transmembrane region" description="Helical" evidence="1">
    <location>
        <begin position="112"/>
        <end position="128"/>
    </location>
</feature>
<comment type="caution">
    <text evidence="2">The sequence shown here is derived from an EMBL/GenBank/DDBJ whole genome shotgun (WGS) entry which is preliminary data.</text>
</comment>
<reference evidence="2" key="1">
    <citation type="submission" date="2021-01" db="EMBL/GenBank/DDBJ databases">
        <title>Whole genome shotgun sequence of Virgisporangium aurantiacum NBRC 16421.</title>
        <authorList>
            <person name="Komaki H."/>
            <person name="Tamura T."/>
        </authorList>
    </citation>
    <scope>NUCLEOTIDE SEQUENCE</scope>
    <source>
        <strain evidence="2">NBRC 16421</strain>
    </source>
</reference>
<gene>
    <name evidence="2" type="ORF">Vau01_078510</name>
</gene>
<accession>A0A8J3ZEU2</accession>
<dbReference type="PROSITE" id="PS51257">
    <property type="entry name" value="PROKAR_LIPOPROTEIN"/>
    <property type="match status" value="1"/>
</dbReference>
<feature type="transmembrane region" description="Helical" evidence="1">
    <location>
        <begin position="336"/>
        <end position="355"/>
    </location>
</feature>
<keyword evidence="1" id="KW-1133">Transmembrane helix</keyword>
<evidence type="ECO:0000313" key="3">
    <source>
        <dbReference type="Proteomes" id="UP000612585"/>
    </source>
</evidence>